<keyword evidence="2 6" id="KW-0689">Ribosomal protein</keyword>
<dbReference type="GO" id="GO:0002181">
    <property type="term" value="P:cytoplasmic translation"/>
    <property type="evidence" value="ECO:0007669"/>
    <property type="project" value="TreeGrafter"/>
</dbReference>
<evidence type="ECO:0000256" key="3">
    <source>
        <dbReference type="ARBA" id="ARBA00023274"/>
    </source>
</evidence>
<dbReference type="GO" id="GO:0005737">
    <property type="term" value="C:cytoplasm"/>
    <property type="evidence" value="ECO:0007669"/>
    <property type="project" value="UniProtKB-ARBA"/>
</dbReference>
<dbReference type="AlphaFoldDB" id="F0W8Q5"/>
<evidence type="ECO:0000313" key="6">
    <source>
        <dbReference type="EMBL" id="CCA17512.1"/>
    </source>
</evidence>
<dbReference type="GO" id="GO:0005840">
    <property type="term" value="C:ribosome"/>
    <property type="evidence" value="ECO:0007669"/>
    <property type="project" value="UniProtKB-KW"/>
</dbReference>
<dbReference type="GO" id="GO:0003735">
    <property type="term" value="F:structural constituent of ribosome"/>
    <property type="evidence" value="ECO:0007669"/>
    <property type="project" value="InterPro"/>
</dbReference>
<evidence type="ECO:0000256" key="5">
    <source>
        <dbReference type="ARBA" id="ARBA00041214"/>
    </source>
</evidence>
<evidence type="ECO:0000256" key="4">
    <source>
        <dbReference type="ARBA" id="ARBA00040613"/>
    </source>
</evidence>
<reference evidence="6" key="2">
    <citation type="submission" date="2011-02" db="EMBL/GenBank/DDBJ databases">
        <authorList>
            <person name="MacLean D."/>
        </authorList>
    </citation>
    <scope>NUCLEOTIDE SEQUENCE</scope>
</reference>
<dbReference type="InterPro" id="IPR002671">
    <property type="entry name" value="Ribosomal_eL22"/>
</dbReference>
<dbReference type="PANTHER" id="PTHR10064">
    <property type="entry name" value="60S RIBOSOMAL PROTEIN L22"/>
    <property type="match status" value="1"/>
</dbReference>
<accession>F0W8Q5</accession>
<dbReference type="PANTHER" id="PTHR10064:SF0">
    <property type="entry name" value="FI24544P1-RELATED"/>
    <property type="match status" value="1"/>
</dbReference>
<comment type="similarity">
    <text evidence="1">Belongs to the eukaryotic ribosomal protein eL22 family.</text>
</comment>
<evidence type="ECO:0000256" key="1">
    <source>
        <dbReference type="ARBA" id="ARBA00007817"/>
    </source>
</evidence>
<gene>
    <name evidence="6" type="primary">AlNc14C36G3181</name>
    <name evidence="6" type="ORF">ALNC14_036550</name>
</gene>
<name>F0W8Q5_9STRA</name>
<proteinExistence type="inferred from homology"/>
<dbReference type="HOGENOM" id="CLU_1542815_0_0_1"/>
<sequence length="190" mass="21695">MTNHHAENQWLLYSIEINRQSASFANPNQKYHGSTSTAEGYCVCYCTHSITVSARALRVSYDTCDAQITWNIGKKLSKKQVLKFTVDCTIPVNDRVLDTSSFEKFLHDRIKVNGKAGDLGDSVTISRVNAKLTIVSTIPFSKRYLKYLTKKYLKKQQLRDYLHVIASDRQSYQIRYFNIHDAGAGDDDDE</sequence>
<reference evidence="6" key="1">
    <citation type="journal article" date="2011" name="PLoS Biol.">
        <title>Gene gain and loss during evolution of obligate parasitism in the white rust pathogen of Arabidopsis thaliana.</title>
        <authorList>
            <person name="Kemen E."/>
            <person name="Gardiner A."/>
            <person name="Schultz-Larsen T."/>
            <person name="Kemen A.C."/>
            <person name="Balmuth A.L."/>
            <person name="Robert-Seilaniantz A."/>
            <person name="Bailey K."/>
            <person name="Holub E."/>
            <person name="Studholme D.J."/>
            <person name="Maclean D."/>
            <person name="Jones J.D."/>
        </authorList>
    </citation>
    <scope>NUCLEOTIDE SEQUENCE</scope>
</reference>
<dbReference type="GO" id="GO:1990904">
    <property type="term" value="C:ribonucleoprotein complex"/>
    <property type="evidence" value="ECO:0007669"/>
    <property type="project" value="UniProtKB-KW"/>
</dbReference>
<dbReference type="EMBL" id="FR824081">
    <property type="protein sequence ID" value="CCA17512.1"/>
    <property type="molecule type" value="Genomic_DNA"/>
</dbReference>
<dbReference type="Gene3D" id="3.30.1360.210">
    <property type="match status" value="1"/>
</dbReference>
<dbReference type="GO" id="GO:0003723">
    <property type="term" value="F:RNA binding"/>
    <property type="evidence" value="ECO:0007669"/>
    <property type="project" value="TreeGrafter"/>
</dbReference>
<dbReference type="InterPro" id="IPR038526">
    <property type="entry name" value="Ribosomal_eL22_sf"/>
</dbReference>
<keyword evidence="3" id="KW-0687">Ribonucleoprotein</keyword>
<evidence type="ECO:0000256" key="2">
    <source>
        <dbReference type="ARBA" id="ARBA00022980"/>
    </source>
</evidence>
<dbReference type="Pfam" id="PF01776">
    <property type="entry name" value="Ribosomal_L22e"/>
    <property type="match status" value="1"/>
</dbReference>
<protein>
    <recommendedName>
        <fullName evidence="4">Large ribosomal subunit protein eL22</fullName>
    </recommendedName>
    <alternativeName>
        <fullName evidence="5">60S ribosomal protein L22</fullName>
    </alternativeName>
</protein>
<dbReference type="FunFam" id="3.30.1360.210:FF:000001">
    <property type="entry name" value="60S ribosomal protein L22 1"/>
    <property type="match status" value="1"/>
</dbReference>
<organism evidence="6">
    <name type="scientific">Albugo laibachii Nc14</name>
    <dbReference type="NCBI Taxonomy" id="890382"/>
    <lineage>
        <taxon>Eukaryota</taxon>
        <taxon>Sar</taxon>
        <taxon>Stramenopiles</taxon>
        <taxon>Oomycota</taxon>
        <taxon>Peronosporomycetes</taxon>
        <taxon>Albuginales</taxon>
        <taxon>Albuginaceae</taxon>
        <taxon>Albugo</taxon>
    </lineage>
</organism>